<comment type="similarity">
    <text evidence="1 8">Belongs to the inositol phosphokinase (IPK) family.</text>
</comment>
<dbReference type="PANTHER" id="PTHR12400">
    <property type="entry name" value="INOSITOL POLYPHOSPHATE KINASE"/>
    <property type="match status" value="1"/>
</dbReference>
<dbReference type="Gene3D" id="3.30.470.160">
    <property type="entry name" value="Inositol polyphosphate kinase"/>
    <property type="match status" value="1"/>
</dbReference>
<organism evidence="10 11">
    <name type="scientific">Tetradesmus obliquus</name>
    <name type="common">Green alga</name>
    <name type="synonym">Acutodesmus obliquus</name>
    <dbReference type="NCBI Taxonomy" id="3088"/>
    <lineage>
        <taxon>Eukaryota</taxon>
        <taxon>Viridiplantae</taxon>
        <taxon>Chlorophyta</taxon>
        <taxon>core chlorophytes</taxon>
        <taxon>Chlorophyceae</taxon>
        <taxon>CS clade</taxon>
        <taxon>Sphaeropleales</taxon>
        <taxon>Scenedesmaceae</taxon>
        <taxon>Tetradesmus</taxon>
    </lineage>
</organism>
<feature type="region of interest" description="Disordered" evidence="9">
    <location>
        <begin position="57"/>
        <end position="91"/>
    </location>
</feature>
<gene>
    <name evidence="10" type="ORF">BQ4739_LOCUS17521</name>
</gene>
<comment type="catalytic activity">
    <reaction evidence="6 8">
        <text>1D-myo-inositol 1,4,5-trisphosphate + 2 ATP = 1D-myo-inositol 1,3,4,5,6-pentakisphosphate + 2 ADP + 2 H(+)</text>
        <dbReference type="Rhea" id="RHEA:32359"/>
        <dbReference type="ChEBI" id="CHEBI:15378"/>
        <dbReference type="ChEBI" id="CHEBI:30616"/>
        <dbReference type="ChEBI" id="CHEBI:57733"/>
        <dbReference type="ChEBI" id="CHEBI:203600"/>
        <dbReference type="ChEBI" id="CHEBI:456216"/>
        <dbReference type="EC" id="2.7.1.151"/>
    </reaction>
</comment>
<dbReference type="InterPro" id="IPR005522">
    <property type="entry name" value="IPK"/>
</dbReference>
<keyword evidence="5 8" id="KW-0067">ATP-binding</keyword>
<dbReference type="Pfam" id="PF03770">
    <property type="entry name" value="IPK"/>
    <property type="match status" value="1"/>
</dbReference>
<dbReference type="GO" id="GO:0005524">
    <property type="term" value="F:ATP binding"/>
    <property type="evidence" value="ECO:0007669"/>
    <property type="project" value="UniProtKB-KW"/>
</dbReference>
<protein>
    <recommendedName>
        <fullName evidence="8">Inositol polyphosphate multikinase</fullName>
        <ecNumber evidence="8">2.7.1.140</ecNumber>
        <ecNumber evidence="8">2.7.1.151</ecNumber>
    </recommendedName>
</protein>
<evidence type="ECO:0000256" key="4">
    <source>
        <dbReference type="ARBA" id="ARBA00022777"/>
    </source>
</evidence>
<feature type="region of interest" description="Disordered" evidence="9">
    <location>
        <begin position="1"/>
        <end position="28"/>
    </location>
</feature>
<dbReference type="PANTHER" id="PTHR12400:SF51">
    <property type="entry name" value="INOSITOL POLYPHOSPHATE MULTIKINASE"/>
    <property type="match status" value="1"/>
</dbReference>
<keyword evidence="11" id="KW-1185">Reference proteome</keyword>
<evidence type="ECO:0000313" key="10">
    <source>
        <dbReference type="EMBL" id="SZX77179.1"/>
    </source>
</evidence>
<evidence type="ECO:0000256" key="8">
    <source>
        <dbReference type="RuleBase" id="RU363090"/>
    </source>
</evidence>
<dbReference type="GO" id="GO:0005737">
    <property type="term" value="C:cytoplasm"/>
    <property type="evidence" value="ECO:0007669"/>
    <property type="project" value="TreeGrafter"/>
</dbReference>
<comment type="function">
    <text evidence="8">Inositol phosphate kinase with a broad substrate specificity.</text>
</comment>
<evidence type="ECO:0000256" key="1">
    <source>
        <dbReference type="ARBA" id="ARBA00007374"/>
    </source>
</evidence>
<evidence type="ECO:0000313" key="11">
    <source>
        <dbReference type="Proteomes" id="UP000256970"/>
    </source>
</evidence>
<dbReference type="EMBL" id="FNXT01001276">
    <property type="protein sequence ID" value="SZX77179.1"/>
    <property type="molecule type" value="Genomic_DNA"/>
</dbReference>
<dbReference type="GO" id="GO:0047326">
    <property type="term" value="F:inositol-1,3,4,6-tetrakisphosphate 5-kinase activity"/>
    <property type="evidence" value="ECO:0007669"/>
    <property type="project" value="RHEA"/>
</dbReference>
<evidence type="ECO:0000256" key="6">
    <source>
        <dbReference type="ARBA" id="ARBA00036164"/>
    </source>
</evidence>
<feature type="compositionally biased region" description="Low complexity" evidence="9">
    <location>
        <begin position="66"/>
        <end position="86"/>
    </location>
</feature>
<dbReference type="Proteomes" id="UP000256970">
    <property type="component" value="Unassembled WGS sequence"/>
</dbReference>
<accession>A0A383WJ42</accession>
<dbReference type="STRING" id="3088.A0A383WJ42"/>
<name>A0A383WJ42_TETOB</name>
<evidence type="ECO:0000256" key="9">
    <source>
        <dbReference type="SAM" id="MobiDB-lite"/>
    </source>
</evidence>
<evidence type="ECO:0000256" key="2">
    <source>
        <dbReference type="ARBA" id="ARBA00022679"/>
    </source>
</evidence>
<keyword evidence="2 8" id="KW-0808">Transferase</keyword>
<comment type="catalytic activity">
    <reaction evidence="7 8">
        <text>1D-myo-inositol 1,3,4,6-tetrakisphosphate + ATP = 1D-myo-inositol 1,3,4,5,6-pentakisphosphate + ADP + H(+)</text>
        <dbReference type="Rhea" id="RHEA:12717"/>
        <dbReference type="ChEBI" id="CHEBI:15378"/>
        <dbReference type="ChEBI" id="CHEBI:30616"/>
        <dbReference type="ChEBI" id="CHEBI:57660"/>
        <dbReference type="ChEBI" id="CHEBI:57733"/>
        <dbReference type="ChEBI" id="CHEBI:456216"/>
        <dbReference type="EC" id="2.7.1.140"/>
    </reaction>
</comment>
<evidence type="ECO:0000256" key="3">
    <source>
        <dbReference type="ARBA" id="ARBA00022741"/>
    </source>
</evidence>
<dbReference type="AlphaFoldDB" id="A0A383WJ42"/>
<dbReference type="EC" id="2.7.1.140" evidence="8"/>
<dbReference type="GO" id="GO:0032958">
    <property type="term" value="P:inositol phosphate biosynthetic process"/>
    <property type="evidence" value="ECO:0007669"/>
    <property type="project" value="InterPro"/>
</dbReference>
<keyword evidence="4 8" id="KW-0418">Kinase</keyword>
<evidence type="ECO:0000256" key="5">
    <source>
        <dbReference type="ARBA" id="ARBA00022840"/>
    </source>
</evidence>
<dbReference type="GO" id="GO:0008440">
    <property type="term" value="F:inositol-1,4,5-trisphosphate 3-kinase activity"/>
    <property type="evidence" value="ECO:0007669"/>
    <property type="project" value="TreeGrafter"/>
</dbReference>
<evidence type="ECO:0000256" key="7">
    <source>
        <dbReference type="ARBA" id="ARBA00036525"/>
    </source>
</evidence>
<dbReference type="SUPFAM" id="SSF56104">
    <property type="entry name" value="SAICAR synthase-like"/>
    <property type="match status" value="1"/>
</dbReference>
<proteinExistence type="inferred from homology"/>
<dbReference type="EC" id="2.7.1.151" evidence="8"/>
<keyword evidence="3 8" id="KW-0547">Nucleotide-binding</keyword>
<dbReference type="InterPro" id="IPR038286">
    <property type="entry name" value="IPK_sf"/>
</dbReference>
<dbReference type="GO" id="GO:0005634">
    <property type="term" value="C:nucleus"/>
    <property type="evidence" value="ECO:0007669"/>
    <property type="project" value="TreeGrafter"/>
</dbReference>
<sequence>MDCDLQPYEYQVGGHSKTDGQPASLKDNQGRFLKRLQAGERGDREVAFYAAIEQHRQQVDPAATEGGSSSSSSSSADPGQSAAAGSADDDDDAQAAGIMQRLAQWVPKSFGVRQVCGTPYLVLEDLTGQYRQPCILDVKLGFRTWYPWASDSLQQKYRAKDESTTQASLGFRVCGVMGAAGSSGQAWRADRHWGKTLTADTVGEAFTRFADNGVLSLADLLLGRGMLLDQLQALADLAAVQDCWHMYSSSLLVVYEGSAATAAEARLATRLIDFAHTFPTAKASKLLHKQQQQQQQPVIRIDAKEEQAALSADGPCGVDENFAAGLRSLIQVLQQTLDQQQQGQQH</sequence>
<reference evidence="10 11" key="1">
    <citation type="submission" date="2016-10" db="EMBL/GenBank/DDBJ databases">
        <authorList>
            <person name="Cai Z."/>
        </authorList>
    </citation>
    <scope>NUCLEOTIDE SEQUENCE [LARGE SCALE GENOMIC DNA]</scope>
</reference>